<gene>
    <name evidence="13" type="ORF">CK501_01425</name>
</gene>
<dbReference type="InterPro" id="IPR006405">
    <property type="entry name" value="Nic_PRibTrfase_pncB"/>
</dbReference>
<evidence type="ECO:0000256" key="4">
    <source>
        <dbReference type="ARBA" id="ARBA00022553"/>
    </source>
</evidence>
<keyword evidence="4" id="KW-0597">Phosphoprotein</keyword>
<evidence type="ECO:0000256" key="7">
    <source>
        <dbReference type="ARBA" id="ARBA00022679"/>
    </source>
</evidence>
<proteinExistence type="inferred from homology"/>
<comment type="pathway">
    <text evidence="1 9">Cofactor biosynthesis; NAD(+) biosynthesis; nicotinate D-ribonucleotide from nicotinate: step 1/1.</text>
</comment>
<dbReference type="Gene3D" id="3.20.20.70">
    <property type="entry name" value="Aldolase class I"/>
    <property type="match status" value="1"/>
</dbReference>
<evidence type="ECO:0000256" key="3">
    <source>
        <dbReference type="ARBA" id="ARBA00013236"/>
    </source>
</evidence>
<dbReference type="InterPro" id="IPR007229">
    <property type="entry name" value="Nic_PRibTrfase-Fam"/>
</dbReference>
<protein>
    <recommendedName>
        <fullName evidence="3 9">Nicotinate phosphoribosyltransferase</fullName>
        <ecNumber evidence="3 9">6.3.4.21</ecNumber>
    </recommendedName>
</protein>
<dbReference type="RefSeq" id="WP_095615941.1">
    <property type="nucleotide sequence ID" value="NZ_NSKD01000001.1"/>
</dbReference>
<dbReference type="EC" id="6.3.4.21" evidence="3 9"/>
<dbReference type="InterPro" id="IPR036068">
    <property type="entry name" value="Nicotinate_pribotase-like_C"/>
</dbReference>
<accession>A0A2A2F8J0</accession>
<evidence type="ECO:0000256" key="5">
    <source>
        <dbReference type="ARBA" id="ARBA00022598"/>
    </source>
</evidence>
<dbReference type="InterPro" id="IPR013785">
    <property type="entry name" value="Aldolase_TIM"/>
</dbReference>
<dbReference type="UniPathway" id="UPA00253">
    <property type="reaction ID" value="UER00457"/>
</dbReference>
<evidence type="ECO:0000259" key="12">
    <source>
        <dbReference type="Pfam" id="PF17956"/>
    </source>
</evidence>
<dbReference type="PIRSF" id="PIRSF000484">
    <property type="entry name" value="NAPRT"/>
    <property type="match status" value="1"/>
</dbReference>
<dbReference type="GO" id="GO:0005829">
    <property type="term" value="C:cytosol"/>
    <property type="evidence" value="ECO:0007669"/>
    <property type="project" value="TreeGrafter"/>
</dbReference>
<feature type="domain" description="Nicotinate/nicotinamide phosphoribosyltransferase" evidence="10">
    <location>
        <begin position="146"/>
        <end position="325"/>
    </location>
</feature>
<dbReference type="SUPFAM" id="SSF54675">
    <property type="entry name" value="Nicotinate/Quinolinate PRTase N-terminal domain-like"/>
    <property type="match status" value="1"/>
</dbReference>
<dbReference type="AlphaFoldDB" id="A0A2A2F8J0"/>
<evidence type="ECO:0000256" key="2">
    <source>
        <dbReference type="ARBA" id="ARBA00010897"/>
    </source>
</evidence>
<dbReference type="InterPro" id="IPR041619">
    <property type="entry name" value="NAPRTase_C"/>
</dbReference>
<keyword evidence="5 9" id="KW-0436">Ligase</keyword>
<dbReference type="InterPro" id="IPR040727">
    <property type="entry name" value="NAPRTase_N"/>
</dbReference>
<comment type="PTM">
    <text evidence="9">Transiently phosphorylated on a His residue during the reaction cycle. Phosphorylation strongly increases the affinity for substrates and increases the rate of nicotinate D-ribonucleotide production. Dephosphorylation regenerates the low-affinity form of the enzyme, leading to product release.</text>
</comment>
<sequence>MLFTDLYELSMARVYHAEGLEGDAVFELFYRRLPEGRDYVLSCGQAQALQALLDFRVTPEELDWLEGLGRFPRDFLEMLSGLRFTGDVDAIPEGSVVFPLEPVLRVRAPLIQAQLVETLLLNTLHAQSVLASKAARVMQAAGGRPVMDFGARKAHGREGAMNLARAAWVAGAAGTSNVEAGRALDIPVLGTMAHSFVQVYGDEAQAFRAFSHYWPETTLLVDTWDTLNGVDRVIELLRSAGEGPRPATAVRLDSGDLPELSRAARQSLDAAGFPEVKIIASSGLDEYAIRDLVGSGAPIDGFGVGTEWAAVSDAASIDFAYKLAEYNGEPRIKASSNKSTWPGPKQVWRHSEQGRMVGDTVAAADEPAPEGAEPLLQPAIRAGNACTGAFPTLQTVREHAARELAALPETLRSLTPVDTPYPVAISDRLESRKQQLIQAYRGRKSDD</sequence>
<dbReference type="InterPro" id="IPR041525">
    <property type="entry name" value="N/Namide_PRibTrfase"/>
</dbReference>
<dbReference type="CDD" id="cd01570">
    <property type="entry name" value="NAPRTase_A"/>
    <property type="match status" value="1"/>
</dbReference>
<evidence type="ECO:0000256" key="6">
    <source>
        <dbReference type="ARBA" id="ARBA00022642"/>
    </source>
</evidence>
<organism evidence="13 14">
    <name type="scientific">Halovibrio salipaludis</name>
    <dbReference type="NCBI Taxonomy" id="2032626"/>
    <lineage>
        <taxon>Bacteria</taxon>
        <taxon>Pseudomonadati</taxon>
        <taxon>Pseudomonadota</taxon>
        <taxon>Gammaproteobacteria</taxon>
        <taxon>Oceanospirillales</taxon>
        <taxon>Halomonadaceae</taxon>
        <taxon>Halovibrio</taxon>
    </lineage>
</organism>
<dbReference type="Gene3D" id="3.20.140.10">
    <property type="entry name" value="nicotinate phosphoribosyltransferase"/>
    <property type="match status" value="1"/>
</dbReference>
<evidence type="ECO:0000256" key="1">
    <source>
        <dbReference type="ARBA" id="ARBA00004952"/>
    </source>
</evidence>
<feature type="domain" description="Nicotinate phosphoribosyltransferase C-terminal" evidence="12">
    <location>
        <begin position="372"/>
        <end position="430"/>
    </location>
</feature>
<evidence type="ECO:0000313" key="14">
    <source>
        <dbReference type="Proteomes" id="UP000218896"/>
    </source>
</evidence>
<keyword evidence="14" id="KW-1185">Reference proteome</keyword>
<dbReference type="Pfam" id="PF17767">
    <property type="entry name" value="NAPRTase_N"/>
    <property type="match status" value="1"/>
</dbReference>
<comment type="catalytic activity">
    <reaction evidence="8 9">
        <text>5-phospho-alpha-D-ribose 1-diphosphate + nicotinate + ATP + H2O = nicotinate beta-D-ribonucleotide + ADP + phosphate + diphosphate</text>
        <dbReference type="Rhea" id="RHEA:36163"/>
        <dbReference type="ChEBI" id="CHEBI:15377"/>
        <dbReference type="ChEBI" id="CHEBI:30616"/>
        <dbReference type="ChEBI" id="CHEBI:32544"/>
        <dbReference type="ChEBI" id="CHEBI:33019"/>
        <dbReference type="ChEBI" id="CHEBI:43474"/>
        <dbReference type="ChEBI" id="CHEBI:57502"/>
        <dbReference type="ChEBI" id="CHEBI:58017"/>
        <dbReference type="ChEBI" id="CHEBI:456216"/>
        <dbReference type="EC" id="6.3.4.21"/>
    </reaction>
</comment>
<comment type="function">
    <text evidence="9">Catalyzes the first step in the biosynthesis of NAD from nicotinic acid, the ATP-dependent synthesis of beta-nicotinate D-ribonucleotide from nicotinate and 5-phospho-D-ribose 1-phosphate.</text>
</comment>
<evidence type="ECO:0000313" key="13">
    <source>
        <dbReference type="EMBL" id="PAU81841.1"/>
    </source>
</evidence>
<dbReference type="NCBIfam" id="NF009131">
    <property type="entry name" value="PRK12484.1"/>
    <property type="match status" value="1"/>
</dbReference>
<dbReference type="GO" id="GO:0047280">
    <property type="term" value="F:nicotinamide phosphoribosyltransferase activity"/>
    <property type="evidence" value="ECO:0007669"/>
    <property type="project" value="UniProtKB-ARBA"/>
</dbReference>
<keyword evidence="6 9" id="KW-0662">Pyridine nucleotide biosynthesis</keyword>
<dbReference type="SUPFAM" id="SSF51690">
    <property type="entry name" value="Nicotinate/Quinolinate PRTase C-terminal domain-like"/>
    <property type="match status" value="1"/>
</dbReference>
<dbReference type="FunFam" id="3.20.20.70:FF:000076">
    <property type="entry name" value="Nicotinate phosphoribosyltransferase"/>
    <property type="match status" value="1"/>
</dbReference>
<keyword evidence="13" id="KW-0328">Glycosyltransferase</keyword>
<dbReference type="NCBIfam" id="TIGR01513">
    <property type="entry name" value="NAPRTase_put"/>
    <property type="match status" value="1"/>
</dbReference>
<dbReference type="PANTHER" id="PTHR11098">
    <property type="entry name" value="NICOTINATE PHOSPHORIBOSYLTRANSFERASE"/>
    <property type="match status" value="1"/>
</dbReference>
<dbReference type="Pfam" id="PF17956">
    <property type="entry name" value="NAPRTase_C"/>
    <property type="match status" value="1"/>
</dbReference>
<keyword evidence="7 9" id="KW-0808">Transferase</keyword>
<dbReference type="EMBL" id="NSKD01000001">
    <property type="protein sequence ID" value="PAU81841.1"/>
    <property type="molecule type" value="Genomic_DNA"/>
</dbReference>
<dbReference type="PANTHER" id="PTHR11098:SF1">
    <property type="entry name" value="NICOTINATE PHOSPHORIBOSYLTRANSFERASE"/>
    <property type="match status" value="1"/>
</dbReference>
<reference evidence="13 14" key="1">
    <citation type="submission" date="2017-08" db="EMBL/GenBank/DDBJ databases">
        <title>Halovibrio sewagensis sp. nov., isolated from wastewater of high salinity.</title>
        <authorList>
            <person name="Dong X."/>
            <person name="Zhang G."/>
        </authorList>
    </citation>
    <scope>NUCLEOTIDE SEQUENCE [LARGE SCALE GENOMIC DNA]</scope>
    <source>
        <strain evidence="13 14">YL5-2</strain>
    </source>
</reference>
<comment type="caution">
    <text evidence="13">The sequence shown here is derived from an EMBL/GenBank/DDBJ whole genome shotgun (WGS) entry which is preliminary data.</text>
</comment>
<evidence type="ECO:0000259" key="10">
    <source>
        <dbReference type="Pfam" id="PF04095"/>
    </source>
</evidence>
<evidence type="ECO:0000256" key="8">
    <source>
        <dbReference type="ARBA" id="ARBA00048668"/>
    </source>
</evidence>
<dbReference type="Pfam" id="PF04095">
    <property type="entry name" value="NAPRTase"/>
    <property type="match status" value="1"/>
</dbReference>
<comment type="similarity">
    <text evidence="2 9">Belongs to the NAPRTase family.</text>
</comment>
<evidence type="ECO:0000259" key="11">
    <source>
        <dbReference type="Pfam" id="PF17767"/>
    </source>
</evidence>
<dbReference type="GO" id="GO:0004516">
    <property type="term" value="F:nicotinate phosphoribosyltransferase activity"/>
    <property type="evidence" value="ECO:0007669"/>
    <property type="project" value="UniProtKB-UniRule"/>
</dbReference>
<dbReference type="NCBIfam" id="NF006696">
    <property type="entry name" value="PRK09243.1-3"/>
    <property type="match status" value="1"/>
</dbReference>
<dbReference type="GO" id="GO:0034355">
    <property type="term" value="P:NAD+ biosynthetic process via the salvage pathway"/>
    <property type="evidence" value="ECO:0007669"/>
    <property type="project" value="TreeGrafter"/>
</dbReference>
<dbReference type="Proteomes" id="UP000218896">
    <property type="component" value="Unassembled WGS sequence"/>
</dbReference>
<dbReference type="OrthoDB" id="9771406at2"/>
<name>A0A2A2F8J0_9GAMM</name>
<evidence type="ECO:0000256" key="9">
    <source>
        <dbReference type="RuleBase" id="RU365100"/>
    </source>
</evidence>
<feature type="domain" description="Nicotinate phosphoribosyltransferase N-terminal" evidence="11">
    <location>
        <begin position="2"/>
        <end position="124"/>
    </location>
</feature>